<organism evidence="12 13">
    <name type="scientific">Pinctada imbricata</name>
    <name type="common">Atlantic pearl-oyster</name>
    <name type="synonym">Pinctada martensii</name>
    <dbReference type="NCBI Taxonomy" id="66713"/>
    <lineage>
        <taxon>Eukaryota</taxon>
        <taxon>Metazoa</taxon>
        <taxon>Spiralia</taxon>
        <taxon>Lophotrochozoa</taxon>
        <taxon>Mollusca</taxon>
        <taxon>Bivalvia</taxon>
        <taxon>Autobranchia</taxon>
        <taxon>Pteriomorphia</taxon>
        <taxon>Pterioida</taxon>
        <taxon>Pterioidea</taxon>
        <taxon>Pteriidae</taxon>
        <taxon>Pinctada</taxon>
    </lineage>
</organism>
<dbReference type="PANTHER" id="PTHR11904">
    <property type="entry name" value="METHYLTHIOADENOSINE/PURINE NUCLEOSIDE PHOSPHORYLASE"/>
    <property type="match status" value="1"/>
</dbReference>
<evidence type="ECO:0000259" key="11">
    <source>
        <dbReference type="Pfam" id="PF01048"/>
    </source>
</evidence>
<evidence type="ECO:0000256" key="3">
    <source>
        <dbReference type="ARBA" id="ARBA00011886"/>
    </source>
</evidence>
<evidence type="ECO:0000256" key="9">
    <source>
        <dbReference type="ARBA" id="ARBA00023970"/>
    </source>
</evidence>
<feature type="domain" description="Nucleoside phosphorylase" evidence="11">
    <location>
        <begin position="64"/>
        <end position="358"/>
    </location>
</feature>
<evidence type="ECO:0000313" key="12">
    <source>
        <dbReference type="EMBL" id="KAK3086270.1"/>
    </source>
</evidence>
<evidence type="ECO:0000256" key="10">
    <source>
        <dbReference type="ARBA" id="ARBA00031036"/>
    </source>
</evidence>
<evidence type="ECO:0000256" key="4">
    <source>
        <dbReference type="ARBA" id="ARBA00022676"/>
    </source>
</evidence>
<dbReference type="Proteomes" id="UP001186944">
    <property type="component" value="Unassembled WGS sequence"/>
</dbReference>
<evidence type="ECO:0000313" key="13">
    <source>
        <dbReference type="Proteomes" id="UP001186944"/>
    </source>
</evidence>
<sequence length="363" mass="40466">MSTKSVIMNGETKVDGVVHINGMKRKIQDTNYHESPAPKRQCGQYEEVQNIKNLLFKRVKCRPTIGIVCGSGIGGLADVVEDAEVIKYGEIPGFAVSTVPGHKGQLVFGTLQGKSVVLMQGRIALPIRVMHVMGVKMLILTNAAGGLNESFNVGDIMVIKDHINMPGFAGMNPLVGTNDDRFGPRFPAMSNDNLYFYRFGPRFPAMSNDNLYFYRFGPRFPAMSNDNLYFYRFGPRFPAMSNAYSLKHRKLAHKVARELGFHDFVREGVYNMLCGPNFESVAECRYIRMIGADATGMSTAHEALVARHCGMEILGMSLITNKCVLDFDSDQMANHEEVLETGAKRSKDFQKLVSKIVEELELQ</sequence>
<dbReference type="AlphaFoldDB" id="A0AA88XIF9"/>
<comment type="catalytic activity">
    <reaction evidence="6">
        <text>inosine + phosphate = alpha-D-ribose 1-phosphate + hypoxanthine</text>
        <dbReference type="Rhea" id="RHEA:27646"/>
        <dbReference type="ChEBI" id="CHEBI:17368"/>
        <dbReference type="ChEBI" id="CHEBI:17596"/>
        <dbReference type="ChEBI" id="CHEBI:43474"/>
        <dbReference type="ChEBI" id="CHEBI:57720"/>
        <dbReference type="EC" id="2.4.2.1"/>
    </reaction>
</comment>
<accession>A0AA88XIF9</accession>
<comment type="catalytic activity">
    <reaction evidence="8">
        <text>2'-deoxyinosine + phosphate = 2-deoxy-alpha-D-ribose 1-phosphate + hypoxanthine</text>
        <dbReference type="Rhea" id="RHEA:27750"/>
        <dbReference type="ChEBI" id="CHEBI:17368"/>
        <dbReference type="ChEBI" id="CHEBI:28997"/>
        <dbReference type="ChEBI" id="CHEBI:43474"/>
        <dbReference type="ChEBI" id="CHEBI:57259"/>
        <dbReference type="EC" id="2.4.2.1"/>
    </reaction>
</comment>
<reference evidence="12" key="1">
    <citation type="submission" date="2019-08" db="EMBL/GenBank/DDBJ databases">
        <title>The improved chromosome-level genome for the pearl oyster Pinctada fucata martensii using PacBio sequencing and Hi-C.</title>
        <authorList>
            <person name="Zheng Z."/>
        </authorList>
    </citation>
    <scope>NUCLEOTIDE SEQUENCE</scope>
    <source>
        <strain evidence="12">ZZ-2019</strain>
        <tissue evidence="12">Adductor muscle</tissue>
    </source>
</reference>
<dbReference type="Pfam" id="PF01048">
    <property type="entry name" value="PNP_UDP_1"/>
    <property type="match status" value="1"/>
</dbReference>
<gene>
    <name evidence="12" type="ORF">FSP39_016063</name>
</gene>
<dbReference type="InterPro" id="IPR011268">
    <property type="entry name" value="Purine_phosphorylase"/>
</dbReference>
<dbReference type="InterPro" id="IPR000845">
    <property type="entry name" value="Nucleoside_phosphorylase_d"/>
</dbReference>
<name>A0AA88XIF9_PINIB</name>
<dbReference type="GO" id="GO:0004731">
    <property type="term" value="F:purine-nucleoside phosphorylase activity"/>
    <property type="evidence" value="ECO:0007669"/>
    <property type="project" value="UniProtKB-EC"/>
</dbReference>
<keyword evidence="5" id="KW-0808">Transferase</keyword>
<evidence type="ECO:0000256" key="8">
    <source>
        <dbReference type="ARBA" id="ARBA00023950"/>
    </source>
</evidence>
<dbReference type="GO" id="GO:0005737">
    <property type="term" value="C:cytoplasm"/>
    <property type="evidence" value="ECO:0007669"/>
    <property type="project" value="TreeGrafter"/>
</dbReference>
<dbReference type="GO" id="GO:0009116">
    <property type="term" value="P:nucleoside metabolic process"/>
    <property type="evidence" value="ECO:0007669"/>
    <property type="project" value="InterPro"/>
</dbReference>
<protein>
    <recommendedName>
        <fullName evidence="3">purine-nucleoside phosphorylase</fullName>
        <ecNumber evidence="3">2.4.2.1</ecNumber>
    </recommendedName>
    <alternativeName>
        <fullName evidence="10">Inosine-guanosine phosphorylase</fullName>
    </alternativeName>
</protein>
<evidence type="ECO:0000256" key="6">
    <source>
        <dbReference type="ARBA" id="ARBA00023918"/>
    </source>
</evidence>
<comment type="similarity">
    <text evidence="2">Belongs to the PNP/MTAP phosphorylase family.</text>
</comment>
<comment type="pathway">
    <text evidence="1">Purine metabolism; purine nucleoside salvage.</text>
</comment>
<dbReference type="EMBL" id="VSWD01000012">
    <property type="protein sequence ID" value="KAK3086270.1"/>
    <property type="molecule type" value="Genomic_DNA"/>
</dbReference>
<dbReference type="SUPFAM" id="SSF53167">
    <property type="entry name" value="Purine and uridine phosphorylases"/>
    <property type="match status" value="1"/>
</dbReference>
<evidence type="ECO:0000256" key="5">
    <source>
        <dbReference type="ARBA" id="ARBA00022679"/>
    </source>
</evidence>
<dbReference type="Gene3D" id="3.40.50.1580">
    <property type="entry name" value="Nucleoside phosphorylase domain"/>
    <property type="match status" value="2"/>
</dbReference>
<comment type="catalytic activity">
    <reaction evidence="9">
        <text>guanosine + phosphate = alpha-D-ribose 1-phosphate + guanine</text>
        <dbReference type="Rhea" id="RHEA:13233"/>
        <dbReference type="ChEBI" id="CHEBI:16235"/>
        <dbReference type="ChEBI" id="CHEBI:16750"/>
        <dbReference type="ChEBI" id="CHEBI:43474"/>
        <dbReference type="ChEBI" id="CHEBI:57720"/>
        <dbReference type="EC" id="2.4.2.1"/>
    </reaction>
</comment>
<evidence type="ECO:0000256" key="1">
    <source>
        <dbReference type="ARBA" id="ARBA00005058"/>
    </source>
</evidence>
<comment type="caution">
    <text evidence="12">The sequence shown here is derived from an EMBL/GenBank/DDBJ whole genome shotgun (WGS) entry which is preliminary data.</text>
</comment>
<comment type="catalytic activity">
    <reaction evidence="7">
        <text>2'-deoxyguanosine + phosphate = 2-deoxy-alpha-D-ribose 1-phosphate + guanine</text>
        <dbReference type="Rhea" id="RHEA:27738"/>
        <dbReference type="ChEBI" id="CHEBI:16235"/>
        <dbReference type="ChEBI" id="CHEBI:17172"/>
        <dbReference type="ChEBI" id="CHEBI:43474"/>
        <dbReference type="ChEBI" id="CHEBI:57259"/>
        <dbReference type="EC" id="2.4.2.1"/>
    </reaction>
</comment>
<dbReference type="CDD" id="cd09009">
    <property type="entry name" value="PNP-EcPNPII_like"/>
    <property type="match status" value="1"/>
</dbReference>
<dbReference type="PANTHER" id="PTHR11904:SF9">
    <property type="entry name" value="PURINE NUCLEOSIDE PHOSPHORYLASE-RELATED"/>
    <property type="match status" value="1"/>
</dbReference>
<keyword evidence="4" id="KW-0328">Glycosyltransferase</keyword>
<evidence type="ECO:0000256" key="7">
    <source>
        <dbReference type="ARBA" id="ARBA00023929"/>
    </source>
</evidence>
<dbReference type="InterPro" id="IPR035994">
    <property type="entry name" value="Nucleoside_phosphorylase_sf"/>
</dbReference>
<keyword evidence="13" id="KW-1185">Reference proteome</keyword>
<dbReference type="EC" id="2.4.2.1" evidence="3"/>
<evidence type="ECO:0000256" key="2">
    <source>
        <dbReference type="ARBA" id="ARBA00006751"/>
    </source>
</evidence>
<proteinExistence type="inferred from homology"/>